<dbReference type="EnsemblPlants" id="KEH34927">
    <property type="protein sequence ID" value="KEH34927"/>
    <property type="gene ID" value="MTR_3g074430"/>
</dbReference>
<gene>
    <name evidence="1" type="ordered locus">MTR_3g074430</name>
</gene>
<proteinExistence type="predicted"/>
<dbReference type="HOGENOM" id="CLU_2625673_0_0_1"/>
<dbReference type="Proteomes" id="UP000002051">
    <property type="component" value="Chromosome 3"/>
</dbReference>
<name>A0A072UZG7_MEDTR</name>
<evidence type="ECO:0000313" key="1">
    <source>
        <dbReference type="EMBL" id="KEH34927.1"/>
    </source>
</evidence>
<protein>
    <submittedName>
        <fullName evidence="1 2">Uncharacterized protein</fullName>
    </submittedName>
</protein>
<organism evidence="1 3">
    <name type="scientific">Medicago truncatula</name>
    <name type="common">Barrel medic</name>
    <name type="synonym">Medicago tribuloides</name>
    <dbReference type="NCBI Taxonomy" id="3880"/>
    <lineage>
        <taxon>Eukaryota</taxon>
        <taxon>Viridiplantae</taxon>
        <taxon>Streptophyta</taxon>
        <taxon>Embryophyta</taxon>
        <taxon>Tracheophyta</taxon>
        <taxon>Spermatophyta</taxon>
        <taxon>Magnoliopsida</taxon>
        <taxon>eudicotyledons</taxon>
        <taxon>Gunneridae</taxon>
        <taxon>Pentapetalae</taxon>
        <taxon>rosids</taxon>
        <taxon>fabids</taxon>
        <taxon>Fabales</taxon>
        <taxon>Fabaceae</taxon>
        <taxon>Papilionoideae</taxon>
        <taxon>50 kb inversion clade</taxon>
        <taxon>NPAAA clade</taxon>
        <taxon>Hologalegina</taxon>
        <taxon>IRL clade</taxon>
        <taxon>Trifolieae</taxon>
        <taxon>Medicago</taxon>
    </lineage>
</organism>
<evidence type="ECO:0000313" key="2">
    <source>
        <dbReference type="EnsemblPlants" id="KEH34927"/>
    </source>
</evidence>
<keyword evidence="3" id="KW-1185">Reference proteome</keyword>
<dbReference type="AlphaFoldDB" id="A0A072UZG7"/>
<reference evidence="2" key="3">
    <citation type="submission" date="2015-04" db="UniProtKB">
        <authorList>
            <consortium name="EnsemblPlants"/>
        </authorList>
    </citation>
    <scope>IDENTIFICATION</scope>
    <source>
        <strain evidence="2">cv. Jemalong A17</strain>
    </source>
</reference>
<reference evidence="1 3" key="1">
    <citation type="journal article" date="2011" name="Nature">
        <title>The Medicago genome provides insight into the evolution of rhizobial symbioses.</title>
        <authorList>
            <person name="Young N.D."/>
            <person name="Debelle F."/>
            <person name="Oldroyd G.E."/>
            <person name="Geurts R."/>
            <person name="Cannon S.B."/>
            <person name="Udvardi M.K."/>
            <person name="Benedito V.A."/>
            <person name="Mayer K.F."/>
            <person name="Gouzy J."/>
            <person name="Schoof H."/>
            <person name="Van de Peer Y."/>
            <person name="Proost S."/>
            <person name="Cook D.R."/>
            <person name="Meyers B.C."/>
            <person name="Spannagl M."/>
            <person name="Cheung F."/>
            <person name="De Mita S."/>
            <person name="Krishnakumar V."/>
            <person name="Gundlach H."/>
            <person name="Zhou S."/>
            <person name="Mudge J."/>
            <person name="Bharti A.K."/>
            <person name="Murray J.D."/>
            <person name="Naoumkina M.A."/>
            <person name="Rosen B."/>
            <person name="Silverstein K.A."/>
            <person name="Tang H."/>
            <person name="Rombauts S."/>
            <person name="Zhao P.X."/>
            <person name="Zhou P."/>
            <person name="Barbe V."/>
            <person name="Bardou P."/>
            <person name="Bechner M."/>
            <person name="Bellec A."/>
            <person name="Berger A."/>
            <person name="Berges H."/>
            <person name="Bidwell S."/>
            <person name="Bisseling T."/>
            <person name="Choisne N."/>
            <person name="Couloux A."/>
            <person name="Denny R."/>
            <person name="Deshpande S."/>
            <person name="Dai X."/>
            <person name="Doyle J.J."/>
            <person name="Dudez A.M."/>
            <person name="Farmer A.D."/>
            <person name="Fouteau S."/>
            <person name="Franken C."/>
            <person name="Gibelin C."/>
            <person name="Gish J."/>
            <person name="Goldstein S."/>
            <person name="Gonzalez A.J."/>
            <person name="Green P.J."/>
            <person name="Hallab A."/>
            <person name="Hartog M."/>
            <person name="Hua A."/>
            <person name="Humphray S.J."/>
            <person name="Jeong D.H."/>
            <person name="Jing Y."/>
            <person name="Jocker A."/>
            <person name="Kenton S.M."/>
            <person name="Kim D.J."/>
            <person name="Klee K."/>
            <person name="Lai H."/>
            <person name="Lang C."/>
            <person name="Lin S."/>
            <person name="Macmil S.L."/>
            <person name="Magdelenat G."/>
            <person name="Matthews L."/>
            <person name="McCorrison J."/>
            <person name="Monaghan E.L."/>
            <person name="Mun J.H."/>
            <person name="Najar F.Z."/>
            <person name="Nicholson C."/>
            <person name="Noirot C."/>
            <person name="O'Bleness M."/>
            <person name="Paule C.R."/>
            <person name="Poulain J."/>
            <person name="Prion F."/>
            <person name="Qin B."/>
            <person name="Qu C."/>
            <person name="Retzel E.F."/>
            <person name="Riddle C."/>
            <person name="Sallet E."/>
            <person name="Samain S."/>
            <person name="Samson N."/>
            <person name="Sanders I."/>
            <person name="Saurat O."/>
            <person name="Scarpelli C."/>
            <person name="Schiex T."/>
            <person name="Segurens B."/>
            <person name="Severin A.J."/>
            <person name="Sherrier D.J."/>
            <person name="Shi R."/>
            <person name="Sims S."/>
            <person name="Singer S.R."/>
            <person name="Sinharoy S."/>
            <person name="Sterck L."/>
            <person name="Viollet A."/>
            <person name="Wang B.B."/>
            <person name="Wang K."/>
            <person name="Wang M."/>
            <person name="Wang X."/>
            <person name="Warfsmann J."/>
            <person name="Weissenbach J."/>
            <person name="White D.D."/>
            <person name="White J.D."/>
            <person name="Wiley G.B."/>
            <person name="Wincker P."/>
            <person name="Xing Y."/>
            <person name="Yang L."/>
            <person name="Yao Z."/>
            <person name="Ying F."/>
            <person name="Zhai J."/>
            <person name="Zhou L."/>
            <person name="Zuber A."/>
            <person name="Denarie J."/>
            <person name="Dixon R.A."/>
            <person name="May G.D."/>
            <person name="Schwartz D.C."/>
            <person name="Rogers J."/>
            <person name="Quetier F."/>
            <person name="Town C.D."/>
            <person name="Roe B.A."/>
        </authorList>
    </citation>
    <scope>NUCLEOTIDE SEQUENCE [LARGE SCALE GENOMIC DNA]</scope>
    <source>
        <strain evidence="1">A17</strain>
        <strain evidence="2 3">cv. Jemalong A17</strain>
    </source>
</reference>
<sequence>MTLASSTLQIRRHEDSGDLNIVIFVGIGTLPFYAINMDDICSINQIVERYCADSFGLKARMFVSKSIFPCFAVGIRKK</sequence>
<reference evidence="1 3" key="2">
    <citation type="journal article" date="2014" name="BMC Genomics">
        <title>An improved genome release (version Mt4.0) for the model legume Medicago truncatula.</title>
        <authorList>
            <person name="Tang H."/>
            <person name="Krishnakumar V."/>
            <person name="Bidwell S."/>
            <person name="Rosen B."/>
            <person name="Chan A."/>
            <person name="Zhou S."/>
            <person name="Gentzbittel L."/>
            <person name="Childs K.L."/>
            <person name="Yandell M."/>
            <person name="Gundlach H."/>
            <person name="Mayer K.F."/>
            <person name="Schwartz D.C."/>
            <person name="Town C.D."/>
        </authorList>
    </citation>
    <scope>GENOME REANNOTATION</scope>
    <source>
        <strain evidence="1">A17</strain>
        <strain evidence="2 3">cv. Jemalong A17</strain>
    </source>
</reference>
<accession>A0A072UZG7</accession>
<evidence type="ECO:0000313" key="3">
    <source>
        <dbReference type="Proteomes" id="UP000002051"/>
    </source>
</evidence>
<dbReference type="EMBL" id="CM001219">
    <property type="protein sequence ID" value="KEH34927.1"/>
    <property type="molecule type" value="Genomic_DNA"/>
</dbReference>